<keyword evidence="5" id="KW-0539">Nucleus</keyword>
<proteinExistence type="predicted"/>
<dbReference type="InterPro" id="IPR012337">
    <property type="entry name" value="RNaseH-like_sf"/>
</dbReference>
<dbReference type="GO" id="GO:0005634">
    <property type="term" value="C:nucleus"/>
    <property type="evidence" value="ECO:0007669"/>
    <property type="project" value="UniProtKB-SubCell"/>
</dbReference>
<dbReference type="EMBL" id="GGMS01017693">
    <property type="protein sequence ID" value="MBY86896.1"/>
    <property type="molecule type" value="Transcribed_RNA"/>
</dbReference>
<gene>
    <name evidence="6" type="primary">ZBED1_24</name>
    <name evidence="6" type="ORF">g.92641</name>
</gene>
<keyword evidence="2" id="KW-0479">Metal-binding</keyword>
<evidence type="ECO:0000256" key="4">
    <source>
        <dbReference type="ARBA" id="ARBA00022833"/>
    </source>
</evidence>
<dbReference type="GO" id="GO:0008270">
    <property type="term" value="F:zinc ion binding"/>
    <property type="evidence" value="ECO:0007669"/>
    <property type="project" value="UniProtKB-KW"/>
</dbReference>
<protein>
    <submittedName>
        <fullName evidence="6">Zinc finger BED domain-containing protein 1</fullName>
    </submittedName>
</protein>
<comment type="subcellular location">
    <subcellularLocation>
        <location evidence="1">Nucleus</location>
    </subcellularLocation>
</comment>
<name>A0A2S2RA24_9HEMI</name>
<dbReference type="SUPFAM" id="SSF53098">
    <property type="entry name" value="Ribonuclease H-like"/>
    <property type="match status" value="1"/>
</dbReference>
<evidence type="ECO:0000313" key="6">
    <source>
        <dbReference type="EMBL" id="MBY86896.1"/>
    </source>
</evidence>
<dbReference type="AlphaFoldDB" id="A0A2S2RA24"/>
<organism evidence="6">
    <name type="scientific">Sipha flava</name>
    <name type="common">yellow sugarcane aphid</name>
    <dbReference type="NCBI Taxonomy" id="143950"/>
    <lineage>
        <taxon>Eukaryota</taxon>
        <taxon>Metazoa</taxon>
        <taxon>Ecdysozoa</taxon>
        <taxon>Arthropoda</taxon>
        <taxon>Hexapoda</taxon>
        <taxon>Insecta</taxon>
        <taxon>Pterygota</taxon>
        <taxon>Neoptera</taxon>
        <taxon>Paraneoptera</taxon>
        <taxon>Hemiptera</taxon>
        <taxon>Sternorrhyncha</taxon>
        <taxon>Aphidomorpha</taxon>
        <taxon>Aphidoidea</taxon>
        <taxon>Aphididae</taxon>
        <taxon>Sipha</taxon>
    </lineage>
</organism>
<dbReference type="PANTHER" id="PTHR46481:SF10">
    <property type="entry name" value="ZINC FINGER BED DOMAIN-CONTAINING PROTEIN 39"/>
    <property type="match status" value="1"/>
</dbReference>
<keyword evidence="3" id="KW-0863">Zinc-finger</keyword>
<dbReference type="PANTHER" id="PTHR46481">
    <property type="entry name" value="ZINC FINGER BED DOMAIN-CONTAINING PROTEIN 4"/>
    <property type="match status" value="1"/>
</dbReference>
<evidence type="ECO:0000256" key="5">
    <source>
        <dbReference type="ARBA" id="ARBA00023242"/>
    </source>
</evidence>
<accession>A0A2S2RA24</accession>
<evidence type="ECO:0000256" key="3">
    <source>
        <dbReference type="ARBA" id="ARBA00022771"/>
    </source>
</evidence>
<sequence>MEELHTALNISDKLENVFSKWEIKDKVTTITTDNAKNVVNAVQLISCTRNSNISDVTCAAHRLQLCIHKALKEDSISKTIKLSSSLVGHFKHSNLAKQLLLNKQKQLGMPEQSLLQCCKTRWNSVYLMLELIFKNRYPIIYVITDRTITSTQTAQKLEISEQKWLKIEILVTLLKPF</sequence>
<keyword evidence="4" id="KW-0862">Zinc</keyword>
<evidence type="ECO:0000256" key="2">
    <source>
        <dbReference type="ARBA" id="ARBA00022723"/>
    </source>
</evidence>
<reference evidence="6" key="1">
    <citation type="submission" date="2018-04" db="EMBL/GenBank/DDBJ databases">
        <title>Transcriptome assembly of Sipha flava.</title>
        <authorList>
            <person name="Scully E.D."/>
            <person name="Geib S.M."/>
            <person name="Palmer N.A."/>
            <person name="Koch K."/>
            <person name="Bradshaw J."/>
            <person name="Heng-Moss T."/>
            <person name="Sarath G."/>
        </authorList>
    </citation>
    <scope>NUCLEOTIDE SEQUENCE</scope>
</reference>
<dbReference type="InterPro" id="IPR052035">
    <property type="entry name" value="ZnF_BED_domain_contain"/>
</dbReference>
<dbReference type="OrthoDB" id="6617169at2759"/>
<evidence type="ECO:0000256" key="1">
    <source>
        <dbReference type="ARBA" id="ARBA00004123"/>
    </source>
</evidence>